<keyword evidence="1" id="KW-0812">Transmembrane</keyword>
<organism evidence="2 4">
    <name type="scientific">Candidatus Colimorpha enterica</name>
    <dbReference type="NCBI Taxonomy" id="3083063"/>
    <lineage>
        <taxon>Bacteria</taxon>
        <taxon>Pseudomonadati</taxon>
        <taxon>Bacteroidota</taxon>
        <taxon>Bacteroidia</taxon>
        <taxon>Bacteroidales</taxon>
        <taxon>Candidatus Colimorpha</taxon>
    </lineage>
</organism>
<keyword evidence="1" id="KW-0472">Membrane</keyword>
<evidence type="ECO:0000313" key="2">
    <source>
        <dbReference type="EMBL" id="CDC74566.1"/>
    </source>
</evidence>
<feature type="transmembrane region" description="Helical" evidence="1">
    <location>
        <begin position="34"/>
        <end position="54"/>
    </location>
</feature>
<dbReference type="AlphaFoldDB" id="R6U3D0"/>
<reference evidence="3 5" key="2">
    <citation type="submission" date="2022-03" db="EMBL/GenBank/DDBJ databases">
        <title>Metagenome-assembled genomes from swine fecal metagenomes.</title>
        <authorList>
            <person name="Holman D.B."/>
            <person name="Kommadath A."/>
        </authorList>
    </citation>
    <scope>NUCLEOTIDE SEQUENCE [LARGE SCALE GENOMIC DNA]</scope>
    <source>
        <strain evidence="3">SUG147</strain>
    </source>
</reference>
<feature type="transmembrane region" description="Helical" evidence="1">
    <location>
        <begin position="6"/>
        <end position="22"/>
    </location>
</feature>
<dbReference type="EMBL" id="JALEMU010000085">
    <property type="protein sequence ID" value="MCI5755726.1"/>
    <property type="molecule type" value="Genomic_DNA"/>
</dbReference>
<sequence length="102" mass="11356">MADFLEALMLLCFGLSWPVSLIKNIRSGTAKGMSLMFTVLIIIGYIAGISAKIYTGNINYVLLVYIWNIVLVVGNLIVYFVNRNKDRHHDAVPAKHVFGVKA</sequence>
<reference evidence="2" key="1">
    <citation type="submission" date="2012-11" db="EMBL/GenBank/DDBJ databases">
        <title>Dependencies among metagenomic species, viruses, plasmids and units of genetic variation.</title>
        <authorList>
            <person name="Nielsen H.B."/>
            <person name="Almeida M."/>
            <person name="Juncker A.S."/>
            <person name="Rasmussen S."/>
            <person name="Li J."/>
            <person name="Sunagawa S."/>
            <person name="Plichta D."/>
            <person name="Gautier L."/>
            <person name="Le Chatelier E."/>
            <person name="Peletier E."/>
            <person name="Bonde I."/>
            <person name="Nielsen T."/>
            <person name="Manichanh C."/>
            <person name="Arumugam M."/>
            <person name="Batto J."/>
            <person name="Santos M.B.Q.D."/>
            <person name="Blom N."/>
            <person name="Borruel N."/>
            <person name="Burgdorf K.S."/>
            <person name="Boumezbeur F."/>
            <person name="Casellas F."/>
            <person name="Dore J."/>
            <person name="Guarner F."/>
            <person name="Hansen T."/>
            <person name="Hildebrand F."/>
            <person name="Kaas R.S."/>
            <person name="Kennedy S."/>
            <person name="Kristiansen K."/>
            <person name="Kultima J.R."/>
            <person name="Leonard P."/>
            <person name="Levenez F."/>
            <person name="Lund O."/>
            <person name="Moumen B."/>
            <person name="Le Paslier D."/>
            <person name="Pons N."/>
            <person name="Pedersen O."/>
            <person name="Prifti E."/>
            <person name="Qin J."/>
            <person name="Raes J."/>
            <person name="Tap J."/>
            <person name="Tims S."/>
            <person name="Ussery D.W."/>
            <person name="Yamada T."/>
            <person name="MetaHit consortium"/>
            <person name="Renault P."/>
            <person name="Sicheritz-Ponten T."/>
            <person name="Bork P."/>
            <person name="Wang J."/>
            <person name="Brunak S."/>
            <person name="Ehrlich S.D."/>
        </authorList>
    </citation>
    <scope>NUCLEOTIDE SEQUENCE [LARGE SCALE GENOMIC DNA]</scope>
</reference>
<feature type="transmembrane region" description="Helical" evidence="1">
    <location>
        <begin position="60"/>
        <end position="81"/>
    </location>
</feature>
<dbReference type="Proteomes" id="UP001139365">
    <property type="component" value="Unassembled WGS sequence"/>
</dbReference>
<gene>
    <name evidence="2" type="ORF">BN580_00096</name>
    <name evidence="3" type="ORF">MR241_05475</name>
</gene>
<protein>
    <recommendedName>
        <fullName evidence="6">PQ loop repeat protein</fullName>
    </recommendedName>
</protein>
<dbReference type="Proteomes" id="UP000017938">
    <property type="component" value="Unassembled WGS sequence"/>
</dbReference>
<evidence type="ECO:0000313" key="5">
    <source>
        <dbReference type="Proteomes" id="UP001139365"/>
    </source>
</evidence>
<evidence type="ECO:0000256" key="1">
    <source>
        <dbReference type="SAM" id="Phobius"/>
    </source>
</evidence>
<dbReference type="EMBL" id="CBFW010000235">
    <property type="protein sequence ID" value="CDC74566.1"/>
    <property type="molecule type" value="Genomic_DNA"/>
</dbReference>
<evidence type="ECO:0000313" key="4">
    <source>
        <dbReference type="Proteomes" id="UP000017938"/>
    </source>
</evidence>
<dbReference type="Gene3D" id="1.20.1280.290">
    <property type="match status" value="1"/>
</dbReference>
<keyword evidence="1" id="KW-1133">Transmembrane helix</keyword>
<name>R6U3D0_9BACT</name>
<comment type="caution">
    <text evidence="2">The sequence shown here is derived from an EMBL/GenBank/DDBJ whole genome shotgun (WGS) entry which is preliminary data.</text>
</comment>
<accession>R6U3D0</accession>
<evidence type="ECO:0000313" key="3">
    <source>
        <dbReference type="EMBL" id="MCI5755726.1"/>
    </source>
</evidence>
<proteinExistence type="predicted"/>
<evidence type="ECO:0008006" key="6">
    <source>
        <dbReference type="Google" id="ProtNLM"/>
    </source>
</evidence>